<keyword evidence="3" id="KW-1185">Reference proteome</keyword>
<accession>A0A851GJB6</accession>
<name>A0A851GJB6_9BACT</name>
<keyword evidence="1" id="KW-0732">Signal</keyword>
<evidence type="ECO:0000313" key="2">
    <source>
        <dbReference type="EMBL" id="NWK55961.1"/>
    </source>
</evidence>
<organism evidence="2 3">
    <name type="scientific">Oceaniferula marina</name>
    <dbReference type="NCBI Taxonomy" id="2748318"/>
    <lineage>
        <taxon>Bacteria</taxon>
        <taxon>Pseudomonadati</taxon>
        <taxon>Verrucomicrobiota</taxon>
        <taxon>Verrucomicrobiia</taxon>
        <taxon>Verrucomicrobiales</taxon>
        <taxon>Verrucomicrobiaceae</taxon>
        <taxon>Oceaniferula</taxon>
    </lineage>
</organism>
<dbReference type="Proteomes" id="UP000557872">
    <property type="component" value="Unassembled WGS sequence"/>
</dbReference>
<gene>
    <name evidence="2" type="ORF">HW115_10080</name>
</gene>
<protein>
    <submittedName>
        <fullName evidence="2">Uncharacterized protein</fullName>
    </submittedName>
</protein>
<feature type="chain" id="PRO_5032704044" evidence="1">
    <location>
        <begin position="26"/>
        <end position="310"/>
    </location>
</feature>
<comment type="caution">
    <text evidence="2">The sequence shown here is derived from an EMBL/GenBank/DDBJ whole genome shotgun (WGS) entry which is preliminary data.</text>
</comment>
<proteinExistence type="predicted"/>
<evidence type="ECO:0000256" key="1">
    <source>
        <dbReference type="SAM" id="SignalP"/>
    </source>
</evidence>
<feature type="signal peptide" evidence="1">
    <location>
        <begin position="1"/>
        <end position="25"/>
    </location>
</feature>
<evidence type="ECO:0000313" key="3">
    <source>
        <dbReference type="Proteomes" id="UP000557872"/>
    </source>
</evidence>
<dbReference type="AlphaFoldDB" id="A0A851GJB6"/>
<dbReference type="EMBL" id="JACBAZ010000003">
    <property type="protein sequence ID" value="NWK55961.1"/>
    <property type="molecule type" value="Genomic_DNA"/>
</dbReference>
<sequence>MTMKTTALYFAITAFVLLATHSSYATPDRSVRVHEKMLGTHADGYAIIREEIDNLGNYYTDDRNIWLDEYSKDDASGSKVKTTFLLNQTDSVDMDDGTVKTTSTQPDTPTPTLSDLISRYSPMGLKAWSQDQIKELHIDHKTGHIAYRSQSLFDANTVLKQRFRESHSEQNFSLVSVAEDSNAIFLTISTMVQEGRQERVICVSPSVTRNVRALQNLEPIHLSAGTFQSAEEAWDFKRKLDKDKKNRRSESSVWSVFREKDAKLDYVVILTHSKSFIGKNDRGRMKTVPEVTLVPITSDHFRSLIVDAAP</sequence>
<dbReference type="RefSeq" id="WP_178932506.1">
    <property type="nucleotide sequence ID" value="NZ_JACBAZ010000003.1"/>
</dbReference>
<reference evidence="2 3" key="1">
    <citation type="submission" date="2020-07" db="EMBL/GenBank/DDBJ databases">
        <title>Roseicoccus Jingziensis gen. nov., sp. nov., isolated from coastal seawater.</title>
        <authorList>
            <person name="Feng X."/>
        </authorList>
    </citation>
    <scope>NUCLEOTIDE SEQUENCE [LARGE SCALE GENOMIC DNA]</scope>
    <source>
        <strain evidence="2 3">N1E253</strain>
    </source>
</reference>